<dbReference type="RefSeq" id="WP_247343910.1">
    <property type="nucleotide sequence ID" value="NZ_CP095550.1"/>
</dbReference>
<proteinExistence type="predicted"/>
<keyword evidence="2" id="KW-0378">Hydrolase</keyword>
<keyword evidence="1" id="KW-1133">Transmembrane helix</keyword>
<feature type="transmembrane region" description="Helical" evidence="1">
    <location>
        <begin position="94"/>
        <end position="116"/>
    </location>
</feature>
<sequence>MDTSTHIIMGFGLAGLAYIDPAVAGSPELAQAIMVGTVIGSNAPDFDYGIKLLKGNGMYIEHHRGASHSIPALFLWTVLISCFTFLFFKDVSFFPLLYWTFLAVILHVGFDILNAYGTQAARPLTKKWLSLNFVPLFDPFIILVHLICFSFWTIGFHSGFVFLWGYIVIIGYLVVRFFISLKNKKQVIQSMDMKGICTIVPTVWLRKWHVVFETDQIYYVGILDKNGLHPIHTFEKHDQLCPFIIASQDDHNVKHFLANSGHVHAMYVPHPKGYEVRWIDLRFRHNHHYPYMAVVKLDKNLQVISSYTGWIYQSKKLQQKLVPSKNNAVQM</sequence>
<dbReference type="PANTHER" id="PTHR40031">
    <property type="entry name" value="HYPOTHETICAL MEMBRANE SPANNING PROTEIN"/>
    <property type="match status" value="1"/>
</dbReference>
<dbReference type="PANTHER" id="PTHR40031:SF1">
    <property type="entry name" value="MEMBRANE-BOUND METAL-DEPENDENT HYDROLASE"/>
    <property type="match status" value="1"/>
</dbReference>
<feature type="transmembrane region" description="Helical" evidence="1">
    <location>
        <begin position="70"/>
        <end position="88"/>
    </location>
</feature>
<evidence type="ECO:0000313" key="3">
    <source>
        <dbReference type="Proteomes" id="UP001597318"/>
    </source>
</evidence>
<keyword evidence="1" id="KW-0812">Transmembrane</keyword>
<protein>
    <submittedName>
        <fullName evidence="2">Metal-dependent hydrolase</fullName>
    </submittedName>
</protein>
<dbReference type="GO" id="GO:0016787">
    <property type="term" value="F:hydrolase activity"/>
    <property type="evidence" value="ECO:0007669"/>
    <property type="project" value="UniProtKB-KW"/>
</dbReference>
<reference evidence="3" key="1">
    <citation type="journal article" date="2019" name="Int. J. Syst. Evol. Microbiol.">
        <title>The Global Catalogue of Microorganisms (GCM) 10K type strain sequencing project: providing services to taxonomists for standard genome sequencing and annotation.</title>
        <authorList>
            <consortium name="The Broad Institute Genomics Platform"/>
            <consortium name="The Broad Institute Genome Sequencing Center for Infectious Disease"/>
            <person name="Wu L."/>
            <person name="Ma J."/>
        </authorList>
    </citation>
    <scope>NUCLEOTIDE SEQUENCE [LARGE SCALE GENOMIC DNA]</scope>
    <source>
        <strain evidence="3">CGMCC 1.15474</strain>
    </source>
</reference>
<dbReference type="Pfam" id="PF04307">
    <property type="entry name" value="YdjM"/>
    <property type="match status" value="1"/>
</dbReference>
<feature type="transmembrane region" description="Helical" evidence="1">
    <location>
        <begin position="160"/>
        <end position="179"/>
    </location>
</feature>
<dbReference type="InterPro" id="IPR007404">
    <property type="entry name" value="YdjM-like"/>
</dbReference>
<keyword evidence="3" id="KW-1185">Reference proteome</keyword>
<dbReference type="InterPro" id="IPR053170">
    <property type="entry name" value="Transcription_regulator"/>
</dbReference>
<name>A0ABW5BXK3_9BACI</name>
<organism evidence="2 3">
    <name type="scientific">Metabacillus endolithicus</name>
    <dbReference type="NCBI Taxonomy" id="1535204"/>
    <lineage>
        <taxon>Bacteria</taxon>
        <taxon>Bacillati</taxon>
        <taxon>Bacillota</taxon>
        <taxon>Bacilli</taxon>
        <taxon>Bacillales</taxon>
        <taxon>Bacillaceae</taxon>
        <taxon>Metabacillus</taxon>
    </lineage>
</organism>
<feature type="transmembrane region" description="Helical" evidence="1">
    <location>
        <begin position="128"/>
        <end position="154"/>
    </location>
</feature>
<accession>A0ABW5BXK3</accession>
<evidence type="ECO:0000313" key="2">
    <source>
        <dbReference type="EMBL" id="MFD2214329.1"/>
    </source>
</evidence>
<dbReference type="EMBL" id="JBHUIK010000002">
    <property type="protein sequence ID" value="MFD2214329.1"/>
    <property type="molecule type" value="Genomic_DNA"/>
</dbReference>
<evidence type="ECO:0000256" key="1">
    <source>
        <dbReference type="SAM" id="Phobius"/>
    </source>
</evidence>
<gene>
    <name evidence="2" type="ORF">ACFSKK_11615</name>
</gene>
<comment type="caution">
    <text evidence="2">The sequence shown here is derived from an EMBL/GenBank/DDBJ whole genome shotgun (WGS) entry which is preliminary data.</text>
</comment>
<keyword evidence="1" id="KW-0472">Membrane</keyword>
<dbReference type="Proteomes" id="UP001597318">
    <property type="component" value="Unassembled WGS sequence"/>
</dbReference>